<dbReference type="GO" id="GO:0005737">
    <property type="term" value="C:cytoplasm"/>
    <property type="evidence" value="ECO:0007669"/>
    <property type="project" value="UniProtKB-ARBA"/>
</dbReference>
<dbReference type="AlphaFoldDB" id="A0AAE1WPE4"/>
<dbReference type="PRINTS" id="PR01217">
    <property type="entry name" value="PRICHEXTENSN"/>
</dbReference>
<keyword evidence="5" id="KW-0687">Ribonucleoprotein</keyword>
<dbReference type="FunFam" id="3.30.420.100:FF:000001">
    <property type="entry name" value="50S ribosomal protein L18"/>
    <property type="match status" value="1"/>
</dbReference>
<dbReference type="GO" id="GO:0003735">
    <property type="term" value="F:structural constituent of ribosome"/>
    <property type="evidence" value="ECO:0007669"/>
    <property type="project" value="InterPro"/>
</dbReference>
<dbReference type="NCBIfam" id="TIGR00060">
    <property type="entry name" value="L18_bact"/>
    <property type="match status" value="1"/>
</dbReference>
<protein>
    <recommendedName>
        <fullName evidence="6">Large ribosomal subunit protein uL18c</fullName>
    </recommendedName>
    <alternativeName>
        <fullName evidence="7">CL18</fullName>
    </alternativeName>
</protein>
<keyword evidence="3" id="KW-0694">RNA-binding</keyword>
<dbReference type="GO" id="GO:0005840">
    <property type="term" value="C:ribosome"/>
    <property type="evidence" value="ECO:0007669"/>
    <property type="project" value="UniProtKB-KW"/>
</dbReference>
<dbReference type="PANTHER" id="PTHR12899">
    <property type="entry name" value="39S RIBOSOMAL PROTEIN L18, MITOCHONDRIAL"/>
    <property type="match status" value="1"/>
</dbReference>
<evidence type="ECO:0000256" key="4">
    <source>
        <dbReference type="ARBA" id="ARBA00022980"/>
    </source>
</evidence>
<dbReference type="CDD" id="cd00432">
    <property type="entry name" value="Ribosomal_L18_L5e"/>
    <property type="match status" value="1"/>
</dbReference>
<dbReference type="PANTHER" id="PTHR12899:SF3">
    <property type="entry name" value="LARGE RIBOSOMAL SUBUNIT PROTEIN UL18M"/>
    <property type="match status" value="1"/>
</dbReference>
<dbReference type="HAMAP" id="MF_01337_B">
    <property type="entry name" value="Ribosomal_uL18_B"/>
    <property type="match status" value="1"/>
</dbReference>
<sequence>MSCNSISLSFLQSTWATTRTQQLRDGTRPSSVPALALHPRRLVVEAKSRTRTQDRTARHALTPETSKVEFDFLPSQIEGTPERPRLCVFRSNKHIYAQVIDDSKMHTLASASTMQKPISEEFDYSSGPTIDVAKKVGEILAKTCLEKGITKVAFDRGGYPYHGRIEALADAAREHEAMARYTEPQLWVRLALLSTLAAIVNADFPPWSSWLPYSYKSPPPPSPPYTYESPPPPPPYKYVSPPPPPYKYESPPPPPYVYKSPPPPPYKYESPPPPPYVYKSPPPPPYKYESPPPPPYKYESPPPPPYVYKSPPPPPYKYESPPPPPYKYESPPPPLYKYESPPPPPYKYESPPPPPYVYKSPPPPPYKYESPPPPPYKYESPPPPPYIYKSPPPPPYKYESPPPPPYKYESPPPPPYVYKSPPPPPYKYESPPPPPYKYESPPPHLQI</sequence>
<dbReference type="SUPFAM" id="SSF53137">
    <property type="entry name" value="Translational machinery components"/>
    <property type="match status" value="1"/>
</dbReference>
<dbReference type="GO" id="GO:1990904">
    <property type="term" value="C:ribonucleoprotein complex"/>
    <property type="evidence" value="ECO:0007669"/>
    <property type="project" value="UniProtKB-KW"/>
</dbReference>
<keyword evidence="4 8" id="KW-0689">Ribosomal protein</keyword>
<organism evidence="8 9">
    <name type="scientific">Sesamum angolense</name>
    <dbReference type="NCBI Taxonomy" id="2727404"/>
    <lineage>
        <taxon>Eukaryota</taxon>
        <taxon>Viridiplantae</taxon>
        <taxon>Streptophyta</taxon>
        <taxon>Embryophyta</taxon>
        <taxon>Tracheophyta</taxon>
        <taxon>Spermatophyta</taxon>
        <taxon>Magnoliopsida</taxon>
        <taxon>eudicotyledons</taxon>
        <taxon>Gunneridae</taxon>
        <taxon>Pentapetalae</taxon>
        <taxon>asterids</taxon>
        <taxon>lamiids</taxon>
        <taxon>Lamiales</taxon>
        <taxon>Pedaliaceae</taxon>
        <taxon>Sesamum</taxon>
    </lineage>
</organism>
<accession>A0AAE1WPE4</accession>
<dbReference type="InterPro" id="IPR004389">
    <property type="entry name" value="Ribosomal_uL18_bac-type"/>
</dbReference>
<dbReference type="Proteomes" id="UP001289374">
    <property type="component" value="Unassembled WGS sequence"/>
</dbReference>
<keyword evidence="9" id="KW-1185">Reference proteome</keyword>
<dbReference type="GO" id="GO:0006412">
    <property type="term" value="P:translation"/>
    <property type="evidence" value="ECO:0007669"/>
    <property type="project" value="InterPro"/>
</dbReference>
<evidence type="ECO:0000256" key="5">
    <source>
        <dbReference type="ARBA" id="ARBA00023274"/>
    </source>
</evidence>
<dbReference type="Pfam" id="PF00861">
    <property type="entry name" value="Ribosomal_L18p"/>
    <property type="match status" value="1"/>
</dbReference>
<proteinExistence type="inferred from homology"/>
<dbReference type="Gene3D" id="3.30.420.100">
    <property type="match status" value="1"/>
</dbReference>
<evidence type="ECO:0000256" key="3">
    <source>
        <dbReference type="ARBA" id="ARBA00022884"/>
    </source>
</evidence>
<dbReference type="GO" id="GO:0008097">
    <property type="term" value="F:5S rRNA binding"/>
    <property type="evidence" value="ECO:0007669"/>
    <property type="project" value="TreeGrafter"/>
</dbReference>
<gene>
    <name evidence="8" type="ORF">Sango_1544000</name>
</gene>
<reference evidence="8" key="1">
    <citation type="submission" date="2020-06" db="EMBL/GenBank/DDBJ databases">
        <authorList>
            <person name="Li T."/>
            <person name="Hu X."/>
            <person name="Zhang T."/>
            <person name="Song X."/>
            <person name="Zhang H."/>
            <person name="Dai N."/>
            <person name="Sheng W."/>
            <person name="Hou X."/>
            <person name="Wei L."/>
        </authorList>
    </citation>
    <scope>NUCLEOTIDE SEQUENCE</scope>
    <source>
        <strain evidence="8">K16</strain>
        <tissue evidence="8">Leaf</tissue>
    </source>
</reference>
<dbReference type="InterPro" id="IPR005484">
    <property type="entry name" value="Ribosomal_uL18_bac/plant/anim"/>
</dbReference>
<evidence type="ECO:0000256" key="6">
    <source>
        <dbReference type="ARBA" id="ARBA00035303"/>
    </source>
</evidence>
<evidence type="ECO:0000313" key="9">
    <source>
        <dbReference type="Proteomes" id="UP001289374"/>
    </source>
</evidence>
<reference evidence="8" key="2">
    <citation type="journal article" date="2024" name="Plant">
        <title>Genomic evolution and insights into agronomic trait innovations of Sesamum species.</title>
        <authorList>
            <person name="Miao H."/>
            <person name="Wang L."/>
            <person name="Qu L."/>
            <person name="Liu H."/>
            <person name="Sun Y."/>
            <person name="Le M."/>
            <person name="Wang Q."/>
            <person name="Wei S."/>
            <person name="Zheng Y."/>
            <person name="Lin W."/>
            <person name="Duan Y."/>
            <person name="Cao H."/>
            <person name="Xiong S."/>
            <person name="Wang X."/>
            <person name="Wei L."/>
            <person name="Li C."/>
            <person name="Ma Q."/>
            <person name="Ju M."/>
            <person name="Zhao R."/>
            <person name="Li G."/>
            <person name="Mu C."/>
            <person name="Tian Q."/>
            <person name="Mei H."/>
            <person name="Zhang T."/>
            <person name="Gao T."/>
            <person name="Zhang H."/>
        </authorList>
    </citation>
    <scope>NUCLEOTIDE SEQUENCE</scope>
    <source>
        <strain evidence="8">K16</strain>
    </source>
</reference>
<name>A0AAE1WPE4_9LAMI</name>
<comment type="caution">
    <text evidence="8">The sequence shown here is derived from an EMBL/GenBank/DDBJ whole genome shotgun (WGS) entry which is preliminary data.</text>
</comment>
<evidence type="ECO:0000256" key="1">
    <source>
        <dbReference type="ARBA" id="ARBA00007116"/>
    </source>
</evidence>
<evidence type="ECO:0000256" key="7">
    <source>
        <dbReference type="ARBA" id="ARBA00082729"/>
    </source>
</evidence>
<dbReference type="EMBL" id="JACGWL010000008">
    <property type="protein sequence ID" value="KAK4397074.1"/>
    <property type="molecule type" value="Genomic_DNA"/>
</dbReference>
<keyword evidence="2" id="KW-0699">rRNA-binding</keyword>
<evidence type="ECO:0000256" key="2">
    <source>
        <dbReference type="ARBA" id="ARBA00022730"/>
    </source>
</evidence>
<dbReference type="InterPro" id="IPR057268">
    <property type="entry name" value="Ribosomal_L18"/>
</dbReference>
<evidence type="ECO:0000313" key="8">
    <source>
        <dbReference type="EMBL" id="KAK4397074.1"/>
    </source>
</evidence>
<comment type="similarity">
    <text evidence="1">Belongs to the universal ribosomal protein uL18 family.</text>
</comment>